<keyword evidence="2" id="KW-1185">Reference proteome</keyword>
<proteinExistence type="predicted"/>
<organism evidence="1 2">
    <name type="scientific">Peronosclerospora sorghi</name>
    <dbReference type="NCBI Taxonomy" id="230839"/>
    <lineage>
        <taxon>Eukaryota</taxon>
        <taxon>Sar</taxon>
        <taxon>Stramenopiles</taxon>
        <taxon>Oomycota</taxon>
        <taxon>Peronosporomycetes</taxon>
        <taxon>Peronosporales</taxon>
        <taxon>Peronosporaceae</taxon>
        <taxon>Peronosclerospora</taxon>
    </lineage>
</organism>
<evidence type="ECO:0000313" key="2">
    <source>
        <dbReference type="Proteomes" id="UP001163321"/>
    </source>
</evidence>
<gene>
    <name evidence="1" type="ORF">PsorP6_000213</name>
</gene>
<dbReference type="EMBL" id="CM047580">
    <property type="protein sequence ID" value="KAI9920730.1"/>
    <property type="molecule type" value="Genomic_DNA"/>
</dbReference>
<accession>A0ACC0WPX5</accession>
<name>A0ACC0WPX5_9STRA</name>
<sequence length="611" mass="68180">MPSSIKVVGANAVGKTSFVLALSSRKAVSAVHLPQHHMDTQSLWSRDPEERTVVRILRSQVQTPQRDSGIFVLVFDLTRRDTLTAVIAQWAYVSDFPGQKLLLVGTHADCTSKREVSKAELRELSGDFHAFEEVCCRPGHSDDKGMLRVQRILTQWTTRESAAMENALPLARASICGGFPRPLVTMMMPATTSPVTTSPNSRLSLDSQQSPRLHANGGPYDQTEESFSSPSASNVGGDVKLRMISKAIYDIRGAVAEKSKVLAKYRDRQMSHWLTRSRYFGPTESGRHKRWQAEQRKRQHSTQSHVLKGPHSGYMQHDALHDQRERSVSHPNKVERRTRKSSVRRVSTHYSSPSSSGSERSPGTPLERKSFMLPSELIKQRQKQFEEDAPQEKIKCLAAERTLRKQRRAASNDVFERSSLPSVGLDSYLNCYDEMDMPLQLKPSSPSLDRRTTPLRHSSVAYSMNRKSFTIRDLQAFKTDVLIPAGDEQSSKLLTVGAEPGSRPTLKRTVPSTVRSYRCLNDGNTKYDFLPDAVPKLTNLTKPCEDLKCASSPFTTAENGSVAKSSLPSVTPRYQSAGSRSNTICSSSSENFDGCYVDDMAEYFEGMTLPN</sequence>
<dbReference type="Proteomes" id="UP001163321">
    <property type="component" value="Chromosome 1"/>
</dbReference>
<evidence type="ECO:0000313" key="1">
    <source>
        <dbReference type="EMBL" id="KAI9920730.1"/>
    </source>
</evidence>
<reference evidence="1 2" key="1">
    <citation type="journal article" date="2022" name="bioRxiv">
        <title>The genome of the oomycete Peronosclerospora sorghi, a cosmopolitan pathogen of maize and sorghum, is inflated with dispersed pseudogenes.</title>
        <authorList>
            <person name="Fletcher K."/>
            <person name="Martin F."/>
            <person name="Isakeit T."/>
            <person name="Cavanaugh K."/>
            <person name="Magill C."/>
            <person name="Michelmore R."/>
        </authorList>
    </citation>
    <scope>NUCLEOTIDE SEQUENCE [LARGE SCALE GENOMIC DNA]</scope>
    <source>
        <strain evidence="1">P6</strain>
    </source>
</reference>
<comment type="caution">
    <text evidence="1">The sequence shown here is derived from an EMBL/GenBank/DDBJ whole genome shotgun (WGS) entry which is preliminary data.</text>
</comment>
<protein>
    <submittedName>
        <fullName evidence="1">Uncharacterized protein</fullName>
    </submittedName>
</protein>